<keyword evidence="2" id="KW-1185">Reference proteome</keyword>
<protein>
    <submittedName>
        <fullName evidence="1">Uncharacterized protein</fullName>
    </submittedName>
</protein>
<gene>
    <name evidence="1" type="ORF">PR048_012923</name>
</gene>
<dbReference type="Proteomes" id="UP001159363">
    <property type="component" value="Chromosome X"/>
</dbReference>
<evidence type="ECO:0000313" key="1">
    <source>
        <dbReference type="EMBL" id="KAJ8886711.1"/>
    </source>
</evidence>
<name>A0ABQ9HQR4_9NEOP</name>
<organism evidence="1 2">
    <name type="scientific">Dryococelus australis</name>
    <dbReference type="NCBI Taxonomy" id="614101"/>
    <lineage>
        <taxon>Eukaryota</taxon>
        <taxon>Metazoa</taxon>
        <taxon>Ecdysozoa</taxon>
        <taxon>Arthropoda</taxon>
        <taxon>Hexapoda</taxon>
        <taxon>Insecta</taxon>
        <taxon>Pterygota</taxon>
        <taxon>Neoptera</taxon>
        <taxon>Polyneoptera</taxon>
        <taxon>Phasmatodea</taxon>
        <taxon>Verophasmatodea</taxon>
        <taxon>Anareolatae</taxon>
        <taxon>Phasmatidae</taxon>
        <taxon>Eurycanthinae</taxon>
        <taxon>Dryococelus</taxon>
    </lineage>
</organism>
<accession>A0ABQ9HQR4</accession>
<sequence>MRQKYWAEHKRLRMLGEFQPLRITLQVYSVQLTTNYVKGQLLQQEYTPGGREGDTLDRAFVTQNHEQNNQDVTP</sequence>
<reference evidence="1 2" key="1">
    <citation type="submission" date="2023-02" db="EMBL/GenBank/DDBJ databases">
        <title>LHISI_Scaffold_Assembly.</title>
        <authorList>
            <person name="Stuart O.P."/>
            <person name="Cleave R."/>
            <person name="Magrath M.J.L."/>
            <person name="Mikheyev A.S."/>
        </authorList>
    </citation>
    <scope>NUCLEOTIDE SEQUENCE [LARGE SCALE GENOMIC DNA]</scope>
    <source>
        <strain evidence="1">Daus_M_001</strain>
        <tissue evidence="1">Leg muscle</tissue>
    </source>
</reference>
<proteinExistence type="predicted"/>
<comment type="caution">
    <text evidence="1">The sequence shown here is derived from an EMBL/GenBank/DDBJ whole genome shotgun (WGS) entry which is preliminary data.</text>
</comment>
<dbReference type="EMBL" id="JARBHB010000004">
    <property type="protein sequence ID" value="KAJ8886711.1"/>
    <property type="molecule type" value="Genomic_DNA"/>
</dbReference>
<evidence type="ECO:0000313" key="2">
    <source>
        <dbReference type="Proteomes" id="UP001159363"/>
    </source>
</evidence>